<keyword evidence="1" id="KW-0812">Transmembrane</keyword>
<name>A0A917UCN1_9ACTN</name>
<dbReference type="AlphaFoldDB" id="A0A917UCN1"/>
<sequence length="75" mass="8633">MRTNVARLLADEDGLLDKIGKIAHTVGPAVMAFAVIIGGGWAYFKWEDFKRAREAEICKAREEEERRRKGEQRDR</sequence>
<evidence type="ECO:0000256" key="1">
    <source>
        <dbReference type="SAM" id="Phobius"/>
    </source>
</evidence>
<organism evidence="2 3">
    <name type="scientific">Dactylosporangium sucinum</name>
    <dbReference type="NCBI Taxonomy" id="1424081"/>
    <lineage>
        <taxon>Bacteria</taxon>
        <taxon>Bacillati</taxon>
        <taxon>Actinomycetota</taxon>
        <taxon>Actinomycetes</taxon>
        <taxon>Micromonosporales</taxon>
        <taxon>Micromonosporaceae</taxon>
        <taxon>Dactylosporangium</taxon>
    </lineage>
</organism>
<feature type="transmembrane region" description="Helical" evidence="1">
    <location>
        <begin position="22"/>
        <end position="44"/>
    </location>
</feature>
<keyword evidence="3" id="KW-1185">Reference proteome</keyword>
<evidence type="ECO:0000313" key="3">
    <source>
        <dbReference type="Proteomes" id="UP000642070"/>
    </source>
</evidence>
<dbReference type="RefSeq" id="WP_190255689.1">
    <property type="nucleotide sequence ID" value="NZ_BMPI01000059.1"/>
</dbReference>
<gene>
    <name evidence="2" type="ORF">GCM10007977_084460</name>
</gene>
<evidence type="ECO:0000313" key="2">
    <source>
        <dbReference type="EMBL" id="GGM69820.1"/>
    </source>
</evidence>
<protein>
    <submittedName>
        <fullName evidence="2">Uncharacterized protein</fullName>
    </submittedName>
</protein>
<proteinExistence type="predicted"/>
<keyword evidence="1" id="KW-1133">Transmembrane helix</keyword>
<keyword evidence="1" id="KW-0472">Membrane</keyword>
<reference evidence="2" key="2">
    <citation type="submission" date="2020-09" db="EMBL/GenBank/DDBJ databases">
        <authorList>
            <person name="Sun Q."/>
            <person name="Ohkuma M."/>
        </authorList>
    </citation>
    <scope>NUCLEOTIDE SEQUENCE</scope>
    <source>
        <strain evidence="2">JCM 19831</strain>
    </source>
</reference>
<dbReference type="EMBL" id="BMPI01000059">
    <property type="protein sequence ID" value="GGM69820.1"/>
    <property type="molecule type" value="Genomic_DNA"/>
</dbReference>
<reference evidence="2" key="1">
    <citation type="journal article" date="2014" name="Int. J. Syst. Evol. Microbiol.">
        <title>Complete genome sequence of Corynebacterium casei LMG S-19264T (=DSM 44701T), isolated from a smear-ripened cheese.</title>
        <authorList>
            <consortium name="US DOE Joint Genome Institute (JGI-PGF)"/>
            <person name="Walter F."/>
            <person name="Albersmeier A."/>
            <person name="Kalinowski J."/>
            <person name="Ruckert C."/>
        </authorList>
    </citation>
    <scope>NUCLEOTIDE SEQUENCE</scope>
    <source>
        <strain evidence="2">JCM 19831</strain>
    </source>
</reference>
<accession>A0A917UCN1</accession>
<dbReference type="Proteomes" id="UP000642070">
    <property type="component" value="Unassembled WGS sequence"/>
</dbReference>
<comment type="caution">
    <text evidence="2">The sequence shown here is derived from an EMBL/GenBank/DDBJ whole genome shotgun (WGS) entry which is preliminary data.</text>
</comment>